<dbReference type="SUPFAM" id="SSF50044">
    <property type="entry name" value="SH3-domain"/>
    <property type="match status" value="1"/>
</dbReference>
<reference evidence="19" key="2">
    <citation type="journal article" date="2023" name="Science">
        <title>Genomic signatures of disease resistance in endangered staghorn corals.</title>
        <authorList>
            <person name="Vollmer S.V."/>
            <person name="Selwyn J.D."/>
            <person name="Despard B.A."/>
            <person name="Roesel C.L."/>
        </authorList>
    </citation>
    <scope>NUCLEOTIDE SEQUENCE</scope>
    <source>
        <strain evidence="19">K2</strain>
    </source>
</reference>
<dbReference type="EMBL" id="JARQWQ010000016">
    <property type="protein sequence ID" value="KAK2566616.1"/>
    <property type="molecule type" value="Genomic_DNA"/>
</dbReference>
<evidence type="ECO:0000256" key="1">
    <source>
        <dbReference type="ARBA" id="ARBA00004128"/>
    </source>
</evidence>
<keyword evidence="6 15" id="KW-0812">Transmembrane</keyword>
<dbReference type="SUPFAM" id="SSF90123">
    <property type="entry name" value="ABC transporter transmembrane region"/>
    <property type="match status" value="2"/>
</dbReference>
<dbReference type="FunFam" id="3.40.50.300:FF:000997">
    <property type="entry name" value="Multidrug resistance-associated protein 1"/>
    <property type="match status" value="1"/>
</dbReference>
<dbReference type="InterPro" id="IPR050173">
    <property type="entry name" value="ABC_transporter_C-like"/>
</dbReference>
<dbReference type="CDD" id="cd03250">
    <property type="entry name" value="ABCC_MRP_domain1"/>
    <property type="match status" value="1"/>
</dbReference>
<dbReference type="Pfam" id="PF00005">
    <property type="entry name" value="ABC_tran"/>
    <property type="match status" value="2"/>
</dbReference>
<feature type="transmembrane region" description="Helical" evidence="15">
    <location>
        <begin position="554"/>
        <end position="574"/>
    </location>
</feature>
<dbReference type="InterPro" id="IPR017871">
    <property type="entry name" value="ABC_transporter-like_CS"/>
</dbReference>
<feature type="domain" description="SH3" evidence="16">
    <location>
        <begin position="6"/>
        <end position="83"/>
    </location>
</feature>
<evidence type="ECO:0000256" key="5">
    <source>
        <dbReference type="ARBA" id="ARBA00022554"/>
    </source>
</evidence>
<feature type="domain" description="ABC transmembrane type-1" evidence="18">
    <location>
        <begin position="909"/>
        <end position="1178"/>
    </location>
</feature>
<keyword evidence="8" id="KW-0547">Nucleotide-binding</keyword>
<evidence type="ECO:0000256" key="15">
    <source>
        <dbReference type="SAM" id="Phobius"/>
    </source>
</evidence>
<dbReference type="PROSITE" id="PS50929">
    <property type="entry name" value="ABC_TM1F"/>
    <property type="match status" value="2"/>
</dbReference>
<accession>A0AAD9QT43</accession>
<dbReference type="GO" id="GO:0015431">
    <property type="term" value="F:ABC-type glutathione S-conjugate transporter activity"/>
    <property type="evidence" value="ECO:0007669"/>
    <property type="project" value="UniProtKB-EC"/>
</dbReference>
<evidence type="ECO:0000259" key="16">
    <source>
        <dbReference type="PROSITE" id="PS50002"/>
    </source>
</evidence>
<feature type="transmembrane region" description="Helical" evidence="15">
    <location>
        <begin position="373"/>
        <end position="391"/>
    </location>
</feature>
<dbReference type="InterPro" id="IPR027417">
    <property type="entry name" value="P-loop_NTPase"/>
</dbReference>
<feature type="transmembrane region" description="Helical" evidence="15">
    <location>
        <begin position="1149"/>
        <end position="1170"/>
    </location>
</feature>
<feature type="domain" description="ABC transmembrane type-1" evidence="18">
    <location>
        <begin position="232"/>
        <end position="514"/>
    </location>
</feature>
<feature type="domain" description="ABC transporter" evidence="17">
    <location>
        <begin position="1181"/>
        <end position="1435"/>
    </location>
</feature>
<dbReference type="SMART" id="SM00326">
    <property type="entry name" value="SH3"/>
    <property type="match status" value="1"/>
</dbReference>
<name>A0AAD9QT43_ACRCE</name>
<feature type="transmembrane region" description="Helical" evidence="15">
    <location>
        <begin position="950"/>
        <end position="971"/>
    </location>
</feature>
<evidence type="ECO:0000256" key="14">
    <source>
        <dbReference type="PROSITE-ProRule" id="PRU00192"/>
    </source>
</evidence>
<evidence type="ECO:0000256" key="4">
    <source>
        <dbReference type="ARBA" id="ARBA00022448"/>
    </source>
</evidence>
<evidence type="ECO:0000256" key="6">
    <source>
        <dbReference type="ARBA" id="ARBA00022692"/>
    </source>
</evidence>
<feature type="domain" description="ABC transporter" evidence="17">
    <location>
        <begin position="492"/>
        <end position="750"/>
    </location>
</feature>
<dbReference type="GO" id="GO:0005524">
    <property type="term" value="F:ATP binding"/>
    <property type="evidence" value="ECO:0007669"/>
    <property type="project" value="UniProtKB-KW"/>
</dbReference>
<evidence type="ECO:0000313" key="20">
    <source>
        <dbReference type="Proteomes" id="UP001249851"/>
    </source>
</evidence>
<dbReference type="SMART" id="SM00382">
    <property type="entry name" value="AAA"/>
    <property type="match status" value="1"/>
</dbReference>
<evidence type="ECO:0000256" key="13">
    <source>
        <dbReference type="ARBA" id="ARBA00047523"/>
    </source>
</evidence>
<dbReference type="Gene3D" id="1.20.1560.10">
    <property type="entry name" value="ABC transporter type 1, transmembrane domain"/>
    <property type="match status" value="2"/>
</dbReference>
<evidence type="ECO:0000256" key="7">
    <source>
        <dbReference type="ARBA" id="ARBA00022737"/>
    </source>
</evidence>
<dbReference type="SUPFAM" id="SSF52540">
    <property type="entry name" value="P-loop containing nucleoside triphosphate hydrolases"/>
    <property type="match status" value="2"/>
</dbReference>
<dbReference type="Pfam" id="PF00664">
    <property type="entry name" value="ABC_membrane"/>
    <property type="match status" value="2"/>
</dbReference>
<evidence type="ECO:0000256" key="2">
    <source>
        <dbReference type="ARBA" id="ARBA00009726"/>
    </source>
</evidence>
<comment type="subcellular location">
    <subcellularLocation>
        <location evidence="1">Vacuole membrane</location>
        <topology evidence="1">Multi-pass membrane protein</topology>
    </subcellularLocation>
</comment>
<dbReference type="Proteomes" id="UP001249851">
    <property type="component" value="Unassembled WGS sequence"/>
</dbReference>
<dbReference type="PROSITE" id="PS50002">
    <property type="entry name" value="SH3"/>
    <property type="match status" value="1"/>
</dbReference>
<feature type="transmembrane region" description="Helical" evidence="15">
    <location>
        <begin position="271"/>
        <end position="289"/>
    </location>
</feature>
<feature type="transmembrane region" description="Helical" evidence="15">
    <location>
        <begin position="905"/>
        <end position="930"/>
    </location>
</feature>
<organism evidence="19 20">
    <name type="scientific">Acropora cervicornis</name>
    <name type="common">Staghorn coral</name>
    <dbReference type="NCBI Taxonomy" id="6130"/>
    <lineage>
        <taxon>Eukaryota</taxon>
        <taxon>Metazoa</taxon>
        <taxon>Cnidaria</taxon>
        <taxon>Anthozoa</taxon>
        <taxon>Hexacorallia</taxon>
        <taxon>Scleractinia</taxon>
        <taxon>Astrocoeniina</taxon>
        <taxon>Acroporidae</taxon>
        <taxon>Acropora</taxon>
    </lineage>
</organism>
<evidence type="ECO:0000259" key="18">
    <source>
        <dbReference type="PROSITE" id="PS50929"/>
    </source>
</evidence>
<dbReference type="Gene3D" id="2.30.30.40">
    <property type="entry name" value="SH3 Domains"/>
    <property type="match status" value="1"/>
</dbReference>
<evidence type="ECO:0000256" key="11">
    <source>
        <dbReference type="ARBA" id="ARBA00023136"/>
    </source>
</evidence>
<dbReference type="GO" id="GO:0016887">
    <property type="term" value="F:ATP hydrolysis activity"/>
    <property type="evidence" value="ECO:0007669"/>
    <property type="project" value="InterPro"/>
</dbReference>
<keyword evidence="10 15" id="KW-1133">Transmembrane helix</keyword>
<dbReference type="InterPro" id="IPR003593">
    <property type="entry name" value="AAA+_ATPase"/>
</dbReference>
<keyword evidence="3 14" id="KW-0728">SH3 domain</keyword>
<dbReference type="GO" id="GO:0005774">
    <property type="term" value="C:vacuolar membrane"/>
    <property type="evidence" value="ECO:0007669"/>
    <property type="project" value="UniProtKB-SubCell"/>
</dbReference>
<reference evidence="19" key="1">
    <citation type="journal article" date="2023" name="G3 (Bethesda)">
        <title>Whole genome assembly and annotation of the endangered Caribbean coral Acropora cervicornis.</title>
        <authorList>
            <person name="Selwyn J.D."/>
            <person name="Vollmer S.V."/>
        </authorList>
    </citation>
    <scope>NUCLEOTIDE SEQUENCE</scope>
    <source>
        <strain evidence="19">K2</strain>
    </source>
</reference>
<dbReference type="GO" id="GO:0000323">
    <property type="term" value="C:lytic vacuole"/>
    <property type="evidence" value="ECO:0007669"/>
    <property type="project" value="UniProtKB-ARBA"/>
</dbReference>
<evidence type="ECO:0000259" key="17">
    <source>
        <dbReference type="PROSITE" id="PS50893"/>
    </source>
</evidence>
<keyword evidence="9" id="KW-0067">ATP-binding</keyword>
<keyword evidence="5" id="KW-0926">Vacuole</keyword>
<feature type="transmembrane region" description="Helical" evidence="15">
    <location>
        <begin position="219"/>
        <end position="237"/>
    </location>
</feature>
<dbReference type="CDD" id="cd18595">
    <property type="entry name" value="ABC_6TM_MRP1_2_3_6_D1_like"/>
    <property type="match status" value="1"/>
</dbReference>
<dbReference type="InterPro" id="IPR011527">
    <property type="entry name" value="ABC1_TM_dom"/>
</dbReference>
<evidence type="ECO:0000256" key="8">
    <source>
        <dbReference type="ARBA" id="ARBA00022741"/>
    </source>
</evidence>
<dbReference type="CDD" id="cd03244">
    <property type="entry name" value="ABCC_MRP_domain2"/>
    <property type="match status" value="1"/>
</dbReference>
<dbReference type="PANTHER" id="PTHR24223">
    <property type="entry name" value="ATP-BINDING CASSETTE SUB-FAMILY C"/>
    <property type="match status" value="1"/>
</dbReference>
<feature type="transmembrane region" description="Helical" evidence="15">
    <location>
        <begin position="1121"/>
        <end position="1142"/>
    </location>
</feature>
<dbReference type="InterPro" id="IPR003439">
    <property type="entry name" value="ABC_transporter-like_ATP-bd"/>
</dbReference>
<keyword evidence="4" id="KW-0813">Transport</keyword>
<feature type="transmembrane region" description="Helical" evidence="15">
    <location>
        <begin position="1029"/>
        <end position="1060"/>
    </location>
</feature>
<dbReference type="FunFam" id="1.20.1560.10:FF:000001">
    <property type="entry name" value="ATP-binding cassette subfamily C member 1"/>
    <property type="match status" value="1"/>
</dbReference>
<dbReference type="PROSITE" id="PS00211">
    <property type="entry name" value="ABC_TRANSPORTER_1"/>
    <property type="match status" value="2"/>
</dbReference>
<keyword evidence="11 15" id="KW-0472">Membrane</keyword>
<dbReference type="CDD" id="cd18603">
    <property type="entry name" value="ABC_6TM_MRP1_2_3_6_D2_like"/>
    <property type="match status" value="1"/>
</dbReference>
<dbReference type="InterPro" id="IPR036640">
    <property type="entry name" value="ABC1_TM_sf"/>
</dbReference>
<evidence type="ECO:0000256" key="12">
    <source>
        <dbReference type="ARBA" id="ARBA00024220"/>
    </source>
</evidence>
<dbReference type="PROSITE" id="PS50893">
    <property type="entry name" value="ABC_TRANSPORTER_2"/>
    <property type="match status" value="2"/>
</dbReference>
<evidence type="ECO:0000256" key="10">
    <source>
        <dbReference type="ARBA" id="ARBA00022989"/>
    </source>
</evidence>
<dbReference type="Gene3D" id="3.40.50.300">
    <property type="entry name" value="P-loop containing nucleotide triphosphate hydrolases"/>
    <property type="match status" value="2"/>
</dbReference>
<dbReference type="PANTHER" id="PTHR24223:SF443">
    <property type="entry name" value="MULTIDRUG-RESISTANCE LIKE PROTEIN 1, ISOFORM I"/>
    <property type="match status" value="1"/>
</dbReference>
<feature type="transmembrane region" description="Helical" evidence="15">
    <location>
        <begin position="457"/>
        <end position="478"/>
    </location>
</feature>
<evidence type="ECO:0000256" key="9">
    <source>
        <dbReference type="ARBA" id="ARBA00022840"/>
    </source>
</evidence>
<evidence type="ECO:0000313" key="19">
    <source>
        <dbReference type="EMBL" id="KAK2566616.1"/>
    </source>
</evidence>
<dbReference type="InterPro" id="IPR036028">
    <property type="entry name" value="SH3-like_dom_sf"/>
</dbReference>
<dbReference type="InterPro" id="IPR001452">
    <property type="entry name" value="SH3_domain"/>
</dbReference>
<feature type="transmembrane region" description="Helical" evidence="15">
    <location>
        <begin position="345"/>
        <end position="367"/>
    </location>
</feature>
<proteinExistence type="inferred from homology"/>
<evidence type="ECO:0000256" key="3">
    <source>
        <dbReference type="ARBA" id="ARBA00022443"/>
    </source>
</evidence>
<gene>
    <name evidence="19" type="ORF">P5673_009258</name>
</gene>
<comment type="catalytic activity">
    <reaction evidence="13">
        <text>leukotriene C4(in) + ATP + H2O = leukotriene C4(out) + ADP + phosphate + H(+)</text>
        <dbReference type="Rhea" id="RHEA:38963"/>
        <dbReference type="ChEBI" id="CHEBI:15377"/>
        <dbReference type="ChEBI" id="CHEBI:15378"/>
        <dbReference type="ChEBI" id="CHEBI:30616"/>
        <dbReference type="ChEBI" id="CHEBI:43474"/>
        <dbReference type="ChEBI" id="CHEBI:57973"/>
        <dbReference type="ChEBI" id="CHEBI:456216"/>
    </reaction>
    <physiologicalReaction direction="left-to-right" evidence="13">
        <dbReference type="Rhea" id="RHEA:38964"/>
    </physiologicalReaction>
</comment>
<comment type="similarity">
    <text evidence="2">Belongs to the ABC transporter superfamily. ABCC family. Conjugate transporter (TC 3.A.1.208) subfamily.</text>
</comment>
<keyword evidence="7" id="KW-0677">Repeat</keyword>
<keyword evidence="20" id="KW-1185">Reference proteome</keyword>
<dbReference type="EC" id="7.6.2.3" evidence="12"/>
<dbReference type="FunFam" id="3.40.50.300:FF:000074">
    <property type="entry name" value="Multidrug resistance-associated protein 5 isoform 1"/>
    <property type="match status" value="1"/>
</dbReference>
<sequence length="1439" mass="161151">MTEETLKVLKVVAVSVHDPHHVDDSEHDDAALTAPDIASQLPVKTGDTFEVFGRDVNWWLYVKHLESEKKGYIPSTCVVPMKEDAANEDISAGRNLKSSNLSANHAQCPEEKANIFSKLTFWWLNGLIFKGFKNPLVDGDLWALGKSNRSVTIVPKFMEKWAREEKRCAIGKHCPVEEQCQLEQAKLKEEENDVHADTEFLPKKDEKQKDEKKEKKASLLRAIVYLFGRQFLLAIVLKVINDIIQFAQPQLLNLLISYTRDRSNPDDKWKGYVYAIAMFLVAMTISLVIHQYFQIVFVLGMKIRTAIIGMVYAKALALNNRSRNESTAGEMVNLMAVDAQRLMDLTTYINVLWSSPLTIIIALYFLYDTMGPAVFAGVGVLVLLIPFNMVVSRIARKLQVKQMEAKDKRIKLVNEIFSGIKVLKLYAWEESFMSQVMKIRAKELHQLKNAAYLNASFAFTFTCAPFMVALATFAIFVLTGNELTANKAFVALSLFNILRYPITFLPNVIISLIQGKVSIDRLTHFLNLEELDPNNVEKTMPEHISMLTFKVAHWWQLLVLLAAARLLYCLPSLGKQKKLLAKSMYRQGSVAYVPQQAWIQNATVRDNILFGKSLDPKRYCRTVNSCALRTDMDILPGGDMTEIGEKGINLSGGQKQRISLARAVYFDADIFLLDDPLSAVDSHVGKHIFDKVIGPRGKLRKKTRVFVTHGVAFLPQVDQIIVMQNGRISEVGTYNELLENEGAFSEFLKTFAADQHVEDDDPGTKQEPALPEIPETIEEVDFSPRSGSLEALWNSRESGLQAQECARGGSSEALECARGSSSQVHECPRGDSSQALGVCKADSSVLRKRIDRRLSVVTVETVDLDCQFIRPDHDDDEDKIIEVEKAETGRVRFAVFWAYAKSVKVYLAVALVLFIVLAEIASVFSGIWLASWSASNVTSSAERDRYLGGYAGLGVTQAFCVLMSSLCLALGSKIASRHLHKSILVNVMHLPMSFFESTPLGRIVNRFSKDISTIDDKVPMSLASFLRTFCTVVGTIIAISFATPMFLVVIIPLGALYFFIQLKRIESVSRSPIFNNFFETINGASTIRAFGQQERLIQDNYHRVDENHVAYFPGVSANRWLALRLEFVGNLAILFAAIFAVIRRDSIDSGLVGLSITYALQVTASLNWMVRMSSELETNIVSVERVKEYAETTTEADWIVPDNRPPDDWPDQGSIVMSDFDLRYREGLPLIGIVGRTGAGKSTLTLALFRILERAGGKILIDGIDISKLGLQDLRSRLTIIPQDPVLFSGTLRLNLDPFDSHTDEELWGILELSHLKNFVSGLEQGLLYPVTEEGGNLSVGQRQLVCLARALLRKSKVLVLDEATAAVDLETDELIQQTIRREFSDRTIFTIAHRLNTIMDYTRIMVLDKGFLVEFDPPENLLAQKGIFYSMAQDAGLA</sequence>
<comment type="caution">
    <text evidence="19">The sequence shown here is derived from an EMBL/GenBank/DDBJ whole genome shotgun (WGS) entry which is preliminary data.</text>
</comment>
<dbReference type="FunFam" id="1.20.1560.10:FF:000020">
    <property type="entry name" value="ABC metal ion transporter"/>
    <property type="match status" value="1"/>
</dbReference>
<protein>
    <recommendedName>
        <fullName evidence="12">ABC-type glutathione-S-conjugate transporter</fullName>
        <ecNumber evidence="12">7.6.2.3</ecNumber>
    </recommendedName>
</protein>